<keyword evidence="3" id="KW-1185">Reference proteome</keyword>
<organism evidence="2 3">
    <name type="scientific">Trachipleistophora hominis</name>
    <name type="common">Microsporidian parasite</name>
    <dbReference type="NCBI Taxonomy" id="72359"/>
    <lineage>
        <taxon>Eukaryota</taxon>
        <taxon>Fungi</taxon>
        <taxon>Fungi incertae sedis</taxon>
        <taxon>Microsporidia</taxon>
        <taxon>Pleistophoridae</taxon>
        <taxon>Trachipleistophora</taxon>
    </lineage>
</organism>
<evidence type="ECO:0000256" key="1">
    <source>
        <dbReference type="SAM" id="SignalP"/>
    </source>
</evidence>
<gene>
    <name evidence="2" type="ORF">THOM_1622</name>
</gene>
<dbReference type="Proteomes" id="UP000011185">
    <property type="component" value="Unassembled WGS sequence"/>
</dbReference>
<keyword evidence="1" id="KW-0732">Signal</keyword>
<accession>L7JVB3</accession>
<protein>
    <recommendedName>
        <fullName evidence="4">LRR containing protein</fullName>
    </recommendedName>
</protein>
<evidence type="ECO:0000313" key="2">
    <source>
        <dbReference type="EMBL" id="ELQ75428.1"/>
    </source>
</evidence>
<dbReference type="HOGENOM" id="CLU_033135_1_0_1"/>
<name>L7JVB3_TRAHO</name>
<feature type="signal peptide" evidence="1">
    <location>
        <begin position="1"/>
        <end position="22"/>
    </location>
</feature>
<dbReference type="EMBL" id="JH993964">
    <property type="protein sequence ID" value="ELQ75428.1"/>
    <property type="molecule type" value="Genomic_DNA"/>
</dbReference>
<feature type="chain" id="PRO_5003978786" description="LRR containing protein" evidence="1">
    <location>
        <begin position="23"/>
        <end position="678"/>
    </location>
</feature>
<sequence>MFWFSNFLSVFQLFLKISGILTNESERGAHTSGHYTEVQDYLVTSTAQKSHNERIKMMKRILESKTIINSKELEKTNELSTSPSKYLEDERLVYETKDYDFYFSSQRVNSTEPSGGLVIFIRDETISDAKYIFENTKNLYLTIYIHVERAKVLDFCSFESIFHCITGLCIEYHGSIEAGKLLSVEYVIPNLNFDEFNQLKTLKLINMLIPGKLLKELAEDTQMENLNFKNCHFYSNEYTAEQSLVLNVEFNKLYKIICFDMCKDDMARGKPILRSQRYYDQINVSVQKCENLCKLHLNTPDYVRIVCNEKNLYRLQELSLYIIGGEPSFMFSPGLSAKLKYLSIIIRKENIEAYQTLMMIDRSEIEHLVLIYSTDEPCLYLSEIFGLSFDALETLKIEASNYNLDLCKIDCNLSMRNVKALIIHCWTIKSGFIRVVNRLESLRTFNVKLSSDSYKNCKRFLRELNLKHSLEKLFIDLVIPIEKIEKSLMSFKNLQLFGTKNIFGCRPAKKPNHRNRTNIISSVKPSPHPIKNECIRILPCKILHLRMFLFSSIVYYEESDVWKAFAEVEVIIIEGYELAEFNTYLTEEDFIKQLPMILRSFDQLDNIVFQKYRYLKTLIIDCENENRSRKLIDELSRMYTKKSRTFFKYYYWVKKYNEERIFLKIRRCTTRLSQGVSR</sequence>
<evidence type="ECO:0008006" key="4">
    <source>
        <dbReference type="Google" id="ProtNLM"/>
    </source>
</evidence>
<dbReference type="AlphaFoldDB" id="L7JVB3"/>
<reference evidence="2 3" key="1">
    <citation type="journal article" date="2012" name="PLoS Pathog.">
        <title>The genome of the obligate intracellular parasite Trachipleistophora hominis: new insights into microsporidian genome dynamics and reductive evolution.</title>
        <authorList>
            <person name="Heinz E."/>
            <person name="Williams T.A."/>
            <person name="Nakjang S."/>
            <person name="Noel C.J."/>
            <person name="Swan D.C."/>
            <person name="Goldberg A.V."/>
            <person name="Harris S.R."/>
            <person name="Weinmaier T."/>
            <person name="Markert S."/>
            <person name="Becher D."/>
            <person name="Bernhardt J."/>
            <person name="Dagan T."/>
            <person name="Hacker C."/>
            <person name="Lucocq J.M."/>
            <person name="Schweder T."/>
            <person name="Rattei T."/>
            <person name="Hall N."/>
            <person name="Hirt R.P."/>
            <person name="Embley T.M."/>
        </authorList>
    </citation>
    <scope>NUCLEOTIDE SEQUENCE [LARGE SCALE GENOMIC DNA]</scope>
</reference>
<dbReference type="VEuPathDB" id="MicrosporidiaDB:THOM_1622"/>
<dbReference type="OMA" id="ERNEGME"/>
<proteinExistence type="predicted"/>
<evidence type="ECO:0000313" key="3">
    <source>
        <dbReference type="Proteomes" id="UP000011185"/>
    </source>
</evidence>
<dbReference type="InParanoid" id="L7JVB3"/>